<dbReference type="PROSITE" id="PS00800">
    <property type="entry name" value="PECTINESTERASE_1"/>
    <property type="match status" value="1"/>
</dbReference>
<keyword evidence="10" id="KW-0964">Secreted</keyword>
<dbReference type="GO" id="GO:0042545">
    <property type="term" value="P:cell wall modification"/>
    <property type="evidence" value="ECO:0007669"/>
    <property type="project" value="UniProtKB-UniRule"/>
</dbReference>
<dbReference type="FunFam" id="2.160.20.10:FF:000001">
    <property type="entry name" value="Pectinesterase"/>
    <property type="match status" value="1"/>
</dbReference>
<dbReference type="PANTHER" id="PTHR31707">
    <property type="entry name" value="PECTINESTERASE"/>
    <property type="match status" value="1"/>
</dbReference>
<keyword evidence="10" id="KW-0134">Cell wall</keyword>
<evidence type="ECO:0000256" key="3">
    <source>
        <dbReference type="ARBA" id="ARBA00007786"/>
    </source>
</evidence>
<dbReference type="Gene3D" id="1.20.140.40">
    <property type="entry name" value="Invertase/pectin methylesterase inhibitor family protein"/>
    <property type="match status" value="1"/>
</dbReference>
<comment type="subcellular location">
    <subcellularLocation>
        <location evidence="10">Secreted</location>
        <location evidence="10">Cell wall</location>
    </subcellularLocation>
</comment>
<protein>
    <recommendedName>
        <fullName evidence="4 10">Pectinesterase</fullName>
        <ecNumber evidence="4 10">3.1.1.11</ecNumber>
    </recommendedName>
</protein>
<dbReference type="InterPro" id="IPR012334">
    <property type="entry name" value="Pectin_lyas_fold"/>
</dbReference>
<dbReference type="InterPro" id="IPR000070">
    <property type="entry name" value="Pectinesterase_cat"/>
</dbReference>
<dbReference type="InterPro" id="IPR011050">
    <property type="entry name" value="Pectin_lyase_fold/virulence"/>
</dbReference>
<comment type="caution">
    <text evidence="12">The sequence shown here is derived from an EMBL/GenBank/DDBJ whole genome shotgun (WGS) entry which is preliminary data.</text>
</comment>
<reference evidence="12" key="1">
    <citation type="submission" date="2024-03" db="EMBL/GenBank/DDBJ databases">
        <title>WGS assembly of Saponaria officinalis var. Norfolk2.</title>
        <authorList>
            <person name="Jenkins J."/>
            <person name="Shu S."/>
            <person name="Grimwood J."/>
            <person name="Barry K."/>
            <person name="Goodstein D."/>
            <person name="Schmutz J."/>
            <person name="Leebens-Mack J."/>
            <person name="Osbourn A."/>
        </authorList>
    </citation>
    <scope>NUCLEOTIDE SEQUENCE [LARGE SCALE GENOMIC DNA]</scope>
    <source>
        <strain evidence="12">JIC</strain>
    </source>
</reference>
<evidence type="ECO:0000259" key="11">
    <source>
        <dbReference type="SMART" id="SM00856"/>
    </source>
</evidence>
<dbReference type="Pfam" id="PF01095">
    <property type="entry name" value="Pectinesterase"/>
    <property type="match status" value="1"/>
</dbReference>
<dbReference type="Proteomes" id="UP001443914">
    <property type="component" value="Unassembled WGS sequence"/>
</dbReference>
<feature type="active site" evidence="9">
    <location>
        <position position="434"/>
    </location>
</feature>
<feature type="domain" description="Pectinesterase inhibitor" evidence="11">
    <location>
        <begin position="44"/>
        <end position="217"/>
    </location>
</feature>
<dbReference type="InterPro" id="IPR035513">
    <property type="entry name" value="Invertase/methylesterase_inhib"/>
</dbReference>
<dbReference type="InterPro" id="IPR033131">
    <property type="entry name" value="Pectinesterase_Asp_AS"/>
</dbReference>
<dbReference type="GO" id="GO:0045490">
    <property type="term" value="P:pectin catabolic process"/>
    <property type="evidence" value="ECO:0007669"/>
    <property type="project" value="UniProtKB-UniRule"/>
</dbReference>
<keyword evidence="7" id="KW-1015">Disulfide bond</keyword>
<comment type="similarity">
    <text evidence="3">In the C-terminal section; belongs to the pectinesterase family.</text>
</comment>
<keyword evidence="6 10" id="KW-0063">Aspartyl esterase</keyword>
<keyword evidence="5 10" id="KW-0378">Hydrolase</keyword>
<name>A0AAW1KVU9_SAPOF</name>
<dbReference type="Gene3D" id="2.160.20.10">
    <property type="entry name" value="Single-stranded right-handed beta-helix, Pectin lyase-like"/>
    <property type="match status" value="1"/>
</dbReference>
<dbReference type="CDD" id="cd15798">
    <property type="entry name" value="PMEI-like_3"/>
    <property type="match status" value="1"/>
</dbReference>
<evidence type="ECO:0000256" key="7">
    <source>
        <dbReference type="ARBA" id="ARBA00023157"/>
    </source>
</evidence>
<evidence type="ECO:0000256" key="9">
    <source>
        <dbReference type="PROSITE-ProRule" id="PRU10040"/>
    </source>
</evidence>
<gene>
    <name evidence="12" type="ORF">RND81_05G240500</name>
</gene>
<dbReference type="GO" id="GO:0030599">
    <property type="term" value="F:pectinesterase activity"/>
    <property type="evidence" value="ECO:0007669"/>
    <property type="project" value="UniProtKB-UniRule"/>
</dbReference>
<evidence type="ECO:0000256" key="8">
    <source>
        <dbReference type="ARBA" id="ARBA00023180"/>
    </source>
</evidence>
<dbReference type="SUPFAM" id="SSF101148">
    <property type="entry name" value="Plant invertase/pectin methylesterase inhibitor"/>
    <property type="match status" value="1"/>
</dbReference>
<proteinExistence type="inferred from homology"/>
<keyword evidence="8" id="KW-0325">Glycoprotein</keyword>
<evidence type="ECO:0000256" key="10">
    <source>
        <dbReference type="RuleBase" id="RU000589"/>
    </source>
</evidence>
<evidence type="ECO:0000256" key="5">
    <source>
        <dbReference type="ARBA" id="ARBA00022801"/>
    </source>
</evidence>
<comment type="pathway">
    <text evidence="1 10">Glycan metabolism; pectin degradation; 2-dehydro-3-deoxy-D-gluconate from pectin: step 1/5.</text>
</comment>
<dbReference type="EMBL" id="JBDFQZ010000005">
    <property type="protein sequence ID" value="KAK9726835.1"/>
    <property type="molecule type" value="Genomic_DNA"/>
</dbReference>
<evidence type="ECO:0000256" key="6">
    <source>
        <dbReference type="ARBA" id="ARBA00023085"/>
    </source>
</evidence>
<dbReference type="NCBIfam" id="TIGR01614">
    <property type="entry name" value="PME_inhib"/>
    <property type="match status" value="1"/>
</dbReference>
<keyword evidence="10" id="KW-0961">Cell wall biogenesis/degradation</keyword>
<dbReference type="EC" id="3.1.1.11" evidence="4 10"/>
<evidence type="ECO:0000313" key="12">
    <source>
        <dbReference type="EMBL" id="KAK9726835.1"/>
    </source>
</evidence>
<keyword evidence="13" id="KW-1185">Reference proteome</keyword>
<evidence type="ECO:0000256" key="4">
    <source>
        <dbReference type="ARBA" id="ARBA00013229"/>
    </source>
</evidence>
<dbReference type="Pfam" id="PF04043">
    <property type="entry name" value="PMEI"/>
    <property type="match status" value="1"/>
</dbReference>
<accession>A0AAW1KVU9</accession>
<evidence type="ECO:0000256" key="1">
    <source>
        <dbReference type="ARBA" id="ARBA00005184"/>
    </source>
</evidence>
<dbReference type="GO" id="GO:0004857">
    <property type="term" value="F:enzyme inhibitor activity"/>
    <property type="evidence" value="ECO:0007669"/>
    <property type="project" value="InterPro"/>
</dbReference>
<sequence length="596" mass="67017">MKQVYEKHKKLLLSLLFSILLITSIICITIGVNNKSHHPKLNPSTHSILKSSCSTTRYPNLCYNAIASGPTHIIAKISSPKDVIIASLTLTTTAVEHNYFTIQNLIKTRQNLTIREKVALHDCLETVDETLDELKETLVDLRKYDPSNNNFEKINRGHKFSLEDYVDDMITFISSAITNQETCLDGFSHNNVDRDVRHALEKGQYHVEKMCSNALAMLKKLTDFDIATVKLSRNNHNMRRLYDNYNNINDNYNNYNKNESYNGKWPRWMSRSDRRVLQQGGVKVDVVVAADGSGNYRTVGEAVAAAPAKSNRRYVIRIKAGVYRENVEVDKKKINIMFIGDGRSKTIITGSKNVIDGSTTYNSATVAIMGHGFLARDLTIQNTAGPSKQQAVALRVGADLAAFYQCDILAYQDTLYVHNNRQFYINCLIAGTVDFIFGNAAVVFQDCDIHARKPNPGQKNMITAQSRSDPNQNTGIVIQKSRIGATSDLQATKSSFHTYLGRPWKEYSKTVIMQSIISDVVHPAGWHEWEGNFALNTLEYSEYKNNGPGSDTSKRVNWRGVKVINSVNEAQQYTPRNFIVGDSWLPSTSFPYSLGL</sequence>
<dbReference type="FunFam" id="1.20.140.40:FF:000010">
    <property type="entry name" value="Pectinesterase"/>
    <property type="match status" value="1"/>
</dbReference>
<dbReference type="InterPro" id="IPR018040">
    <property type="entry name" value="Pectinesterase_Tyr_AS"/>
</dbReference>
<dbReference type="SUPFAM" id="SSF51126">
    <property type="entry name" value="Pectin lyase-like"/>
    <property type="match status" value="1"/>
</dbReference>
<evidence type="ECO:0000313" key="13">
    <source>
        <dbReference type="Proteomes" id="UP001443914"/>
    </source>
</evidence>
<evidence type="ECO:0000256" key="2">
    <source>
        <dbReference type="ARBA" id="ARBA00006027"/>
    </source>
</evidence>
<comment type="catalytic activity">
    <reaction evidence="10">
        <text>[(1-&gt;4)-alpha-D-galacturonosyl methyl ester](n) + n H2O = [(1-&gt;4)-alpha-D-galacturonosyl](n) + n methanol + n H(+)</text>
        <dbReference type="Rhea" id="RHEA:22380"/>
        <dbReference type="Rhea" id="RHEA-COMP:14570"/>
        <dbReference type="Rhea" id="RHEA-COMP:14573"/>
        <dbReference type="ChEBI" id="CHEBI:15377"/>
        <dbReference type="ChEBI" id="CHEBI:15378"/>
        <dbReference type="ChEBI" id="CHEBI:17790"/>
        <dbReference type="ChEBI" id="CHEBI:140522"/>
        <dbReference type="ChEBI" id="CHEBI:140523"/>
        <dbReference type="EC" id="3.1.1.11"/>
    </reaction>
</comment>
<dbReference type="AlphaFoldDB" id="A0AAW1KVU9"/>
<dbReference type="SMART" id="SM00856">
    <property type="entry name" value="PMEI"/>
    <property type="match status" value="1"/>
</dbReference>
<comment type="similarity">
    <text evidence="2">In the N-terminal section; belongs to the PMEI family.</text>
</comment>
<organism evidence="12 13">
    <name type="scientific">Saponaria officinalis</name>
    <name type="common">Common soapwort</name>
    <name type="synonym">Lychnis saponaria</name>
    <dbReference type="NCBI Taxonomy" id="3572"/>
    <lineage>
        <taxon>Eukaryota</taxon>
        <taxon>Viridiplantae</taxon>
        <taxon>Streptophyta</taxon>
        <taxon>Embryophyta</taxon>
        <taxon>Tracheophyta</taxon>
        <taxon>Spermatophyta</taxon>
        <taxon>Magnoliopsida</taxon>
        <taxon>eudicotyledons</taxon>
        <taxon>Gunneridae</taxon>
        <taxon>Pentapetalae</taxon>
        <taxon>Caryophyllales</taxon>
        <taxon>Caryophyllaceae</taxon>
        <taxon>Caryophylleae</taxon>
        <taxon>Saponaria</taxon>
    </lineage>
</organism>
<comment type="function">
    <text evidence="10">Acts in the modification of cell walls via demethylesterification of cell wall pectin.</text>
</comment>
<dbReference type="PROSITE" id="PS00503">
    <property type="entry name" value="PECTINESTERASE_2"/>
    <property type="match status" value="1"/>
</dbReference>
<dbReference type="InterPro" id="IPR006501">
    <property type="entry name" value="Pectinesterase_inhib_dom"/>
</dbReference>